<dbReference type="Gene3D" id="6.10.140.1040">
    <property type="match status" value="1"/>
</dbReference>
<feature type="compositionally biased region" description="Low complexity" evidence="1">
    <location>
        <begin position="15"/>
        <end position="31"/>
    </location>
</feature>
<feature type="domain" description="Hyaluronan/mRNA-binding protein" evidence="2">
    <location>
        <begin position="107"/>
        <end position="237"/>
    </location>
</feature>
<dbReference type="PANTHER" id="PTHR12299">
    <property type="entry name" value="HYALURONIC ACID-BINDING PROTEIN 4"/>
    <property type="match status" value="1"/>
</dbReference>
<sequence length="339" mass="35655">MARPLLQISYIDSNRSSSTAEGASRSSSPTPAQAPPAPPAPARSNQKPRGGPAARGGKYYARGGKPAPKDANPNQNGIEEPVVADGQKRFENRGRGRGGARGAPRGGRRPFDKHSQTGKTDSDKKIQQSWGGADGETELKNEQAASADAAVEGNEWAADTAAAASDWNTPAADWSAPAAGTDAAPAAEGDKPEGRPRREREPEEEDNTLTLDQYLAQQKEKESAIPKIAATRQANEGADANIWKDVVALEKNEGDAYFVGKSKSAPKARAKKEEKVFLEIDARFERPDRGGRGRGGRGGDRGGDRARGAGRGRGAARGSRPGNPAAINVDDESAFPSLS</sequence>
<dbReference type="InterPro" id="IPR039764">
    <property type="entry name" value="HABP4/SERBP1-like"/>
</dbReference>
<accession>A0A9P7KMZ8</accession>
<feature type="compositionally biased region" description="Basic and acidic residues" evidence="1">
    <location>
        <begin position="109"/>
        <end position="126"/>
    </location>
</feature>
<feature type="region of interest" description="Disordered" evidence="1">
    <location>
        <begin position="1"/>
        <end position="210"/>
    </location>
</feature>
<name>A0A9P7KMZ8_9AGAR</name>
<reference evidence="3" key="2">
    <citation type="submission" date="2021-10" db="EMBL/GenBank/DDBJ databases">
        <title>Phylogenomics reveals ancestral predisposition of the termite-cultivated fungus Termitomyces towards a domesticated lifestyle.</title>
        <authorList>
            <person name="Auxier B."/>
            <person name="Grum-Grzhimaylo A."/>
            <person name="Cardenas M.E."/>
            <person name="Lodge J.D."/>
            <person name="Laessoe T."/>
            <person name="Pedersen O."/>
            <person name="Smith M.E."/>
            <person name="Kuyper T.W."/>
            <person name="Franco-Molano E.A."/>
            <person name="Baroni T.J."/>
            <person name="Aanen D.K."/>
        </authorList>
    </citation>
    <scope>NUCLEOTIDE SEQUENCE</scope>
    <source>
        <strain evidence="3">D49</strain>
    </source>
</reference>
<dbReference type="AlphaFoldDB" id="A0A9P7KMZ8"/>
<comment type="caution">
    <text evidence="3">The sequence shown here is derived from an EMBL/GenBank/DDBJ whole genome shotgun (WGS) entry which is preliminary data.</text>
</comment>
<dbReference type="OrthoDB" id="5390558at2759"/>
<protein>
    <recommendedName>
        <fullName evidence="2">Hyaluronan/mRNA-binding protein domain-containing protein</fullName>
    </recommendedName>
</protein>
<evidence type="ECO:0000256" key="1">
    <source>
        <dbReference type="SAM" id="MobiDB-lite"/>
    </source>
</evidence>
<organism evidence="3 4">
    <name type="scientific">Sphagnurus paluster</name>
    <dbReference type="NCBI Taxonomy" id="117069"/>
    <lineage>
        <taxon>Eukaryota</taxon>
        <taxon>Fungi</taxon>
        <taxon>Dikarya</taxon>
        <taxon>Basidiomycota</taxon>
        <taxon>Agaricomycotina</taxon>
        <taxon>Agaricomycetes</taxon>
        <taxon>Agaricomycetidae</taxon>
        <taxon>Agaricales</taxon>
        <taxon>Tricholomatineae</taxon>
        <taxon>Lyophyllaceae</taxon>
        <taxon>Sphagnurus</taxon>
    </lineage>
</organism>
<keyword evidence="4" id="KW-1185">Reference proteome</keyword>
<dbReference type="EMBL" id="JABCKI010000077">
    <property type="protein sequence ID" value="KAG5653071.1"/>
    <property type="molecule type" value="Genomic_DNA"/>
</dbReference>
<feature type="compositionally biased region" description="Basic and acidic residues" evidence="1">
    <location>
        <begin position="188"/>
        <end position="201"/>
    </location>
</feature>
<dbReference type="GO" id="GO:0005737">
    <property type="term" value="C:cytoplasm"/>
    <property type="evidence" value="ECO:0007669"/>
    <property type="project" value="TreeGrafter"/>
</dbReference>
<feature type="compositionally biased region" description="Basic and acidic residues" evidence="1">
    <location>
        <begin position="282"/>
        <end position="307"/>
    </location>
</feature>
<reference evidence="3" key="1">
    <citation type="submission" date="2021-02" db="EMBL/GenBank/DDBJ databases">
        <authorList>
            <person name="Nieuwenhuis M."/>
            <person name="Van De Peppel L.J.J."/>
        </authorList>
    </citation>
    <scope>NUCLEOTIDE SEQUENCE</scope>
    <source>
        <strain evidence="3">D49</strain>
    </source>
</reference>
<evidence type="ECO:0000259" key="2">
    <source>
        <dbReference type="SMART" id="SM01233"/>
    </source>
</evidence>
<evidence type="ECO:0000313" key="4">
    <source>
        <dbReference type="Proteomes" id="UP000717328"/>
    </source>
</evidence>
<feature type="region of interest" description="Disordered" evidence="1">
    <location>
        <begin position="282"/>
        <end position="339"/>
    </location>
</feature>
<dbReference type="Pfam" id="PF04774">
    <property type="entry name" value="HABP4_PAI-RBP1"/>
    <property type="match status" value="1"/>
</dbReference>
<feature type="compositionally biased region" description="Low complexity" evidence="1">
    <location>
        <begin position="157"/>
        <end position="187"/>
    </location>
</feature>
<proteinExistence type="predicted"/>
<dbReference type="Proteomes" id="UP000717328">
    <property type="component" value="Unassembled WGS sequence"/>
</dbReference>
<evidence type="ECO:0000313" key="3">
    <source>
        <dbReference type="EMBL" id="KAG5653071.1"/>
    </source>
</evidence>
<dbReference type="GO" id="GO:0003723">
    <property type="term" value="F:RNA binding"/>
    <property type="evidence" value="ECO:0007669"/>
    <property type="project" value="InterPro"/>
</dbReference>
<gene>
    <name evidence="3" type="ORF">H0H81_002451</name>
</gene>
<feature type="compositionally biased region" description="Pro residues" evidence="1">
    <location>
        <begin position="32"/>
        <end position="41"/>
    </location>
</feature>
<dbReference type="GO" id="GO:0005634">
    <property type="term" value="C:nucleus"/>
    <property type="evidence" value="ECO:0007669"/>
    <property type="project" value="TreeGrafter"/>
</dbReference>
<dbReference type="InterPro" id="IPR006861">
    <property type="entry name" value="HABP4_PAIRBP1-bd"/>
</dbReference>
<feature type="compositionally biased region" description="Low complexity" evidence="1">
    <location>
        <begin position="42"/>
        <end position="66"/>
    </location>
</feature>
<feature type="compositionally biased region" description="Low complexity" evidence="1">
    <location>
        <begin position="316"/>
        <end position="326"/>
    </location>
</feature>
<dbReference type="PANTHER" id="PTHR12299:SF17">
    <property type="entry name" value="AT19571P-RELATED"/>
    <property type="match status" value="1"/>
</dbReference>
<dbReference type="SMART" id="SM01233">
    <property type="entry name" value="HABP4_PAI-RBP1"/>
    <property type="match status" value="1"/>
</dbReference>